<evidence type="ECO:0000313" key="3">
    <source>
        <dbReference type="Proteomes" id="UP001331761"/>
    </source>
</evidence>
<reference evidence="2 3" key="1">
    <citation type="submission" date="2019-10" db="EMBL/GenBank/DDBJ databases">
        <title>Assembly and Annotation for the nematode Trichostrongylus colubriformis.</title>
        <authorList>
            <person name="Martin J."/>
        </authorList>
    </citation>
    <scope>NUCLEOTIDE SEQUENCE [LARGE SCALE GENOMIC DNA]</scope>
    <source>
        <strain evidence="2">G859</strain>
        <tissue evidence="2">Whole worm</tissue>
    </source>
</reference>
<protein>
    <submittedName>
        <fullName evidence="2">Uncharacterized protein</fullName>
    </submittedName>
</protein>
<keyword evidence="1" id="KW-0732">Signal</keyword>
<comment type="caution">
    <text evidence="2">The sequence shown here is derived from an EMBL/GenBank/DDBJ whole genome shotgun (WGS) entry which is preliminary data.</text>
</comment>
<evidence type="ECO:0000313" key="2">
    <source>
        <dbReference type="EMBL" id="KAK5974953.1"/>
    </source>
</evidence>
<gene>
    <name evidence="2" type="ORF">GCK32_005237</name>
</gene>
<dbReference type="Proteomes" id="UP001331761">
    <property type="component" value="Unassembled WGS sequence"/>
</dbReference>
<organism evidence="2 3">
    <name type="scientific">Trichostrongylus colubriformis</name>
    <name type="common">Black scour worm</name>
    <dbReference type="NCBI Taxonomy" id="6319"/>
    <lineage>
        <taxon>Eukaryota</taxon>
        <taxon>Metazoa</taxon>
        <taxon>Ecdysozoa</taxon>
        <taxon>Nematoda</taxon>
        <taxon>Chromadorea</taxon>
        <taxon>Rhabditida</taxon>
        <taxon>Rhabditina</taxon>
        <taxon>Rhabditomorpha</taxon>
        <taxon>Strongyloidea</taxon>
        <taxon>Trichostrongylidae</taxon>
        <taxon>Trichostrongylus</taxon>
    </lineage>
</organism>
<name>A0AAN8FS22_TRICO</name>
<sequence>MQQLLLLSLVSVSSSLKCKDIIIGEIGGTSFNFVNTLKCPAETKWCMNVNVSFNSLIDGLFGNCETNGLIKPLLNFTTVFGDISCKAVLEVFSRLFEIFLMRPNQTACYFINSSPSFNTKTARISFDWYGGYLLEGKP</sequence>
<keyword evidence="3" id="KW-1185">Reference proteome</keyword>
<accession>A0AAN8FS22</accession>
<proteinExistence type="predicted"/>
<dbReference type="EMBL" id="WIXE01013611">
    <property type="protein sequence ID" value="KAK5974953.1"/>
    <property type="molecule type" value="Genomic_DNA"/>
</dbReference>
<feature type="signal peptide" evidence="1">
    <location>
        <begin position="1"/>
        <end position="15"/>
    </location>
</feature>
<dbReference type="AlphaFoldDB" id="A0AAN8FS22"/>
<feature type="chain" id="PRO_5042862989" evidence="1">
    <location>
        <begin position="16"/>
        <end position="138"/>
    </location>
</feature>
<evidence type="ECO:0000256" key="1">
    <source>
        <dbReference type="SAM" id="SignalP"/>
    </source>
</evidence>